<dbReference type="Gene3D" id="3.30.565.10">
    <property type="entry name" value="Histidine kinase-like ATPase, C-terminal domain"/>
    <property type="match status" value="1"/>
</dbReference>
<dbReference type="Pfam" id="PF13188">
    <property type="entry name" value="PAS_8"/>
    <property type="match status" value="1"/>
</dbReference>
<keyword evidence="7" id="KW-0472">Membrane</keyword>
<evidence type="ECO:0000256" key="2">
    <source>
        <dbReference type="ARBA" id="ARBA00012438"/>
    </source>
</evidence>
<evidence type="ECO:0000259" key="8">
    <source>
        <dbReference type="PROSITE" id="PS50109"/>
    </source>
</evidence>
<keyword evidence="6" id="KW-0067">ATP-binding</keyword>
<dbReference type="Gene3D" id="3.30.450.20">
    <property type="entry name" value="PAS domain"/>
    <property type="match status" value="1"/>
</dbReference>
<dbReference type="PROSITE" id="PS50109">
    <property type="entry name" value="HIS_KIN"/>
    <property type="match status" value="1"/>
</dbReference>
<feature type="transmembrane region" description="Helical" evidence="7">
    <location>
        <begin position="44"/>
        <end position="65"/>
    </location>
</feature>
<dbReference type="Pfam" id="PF02518">
    <property type="entry name" value="HATPase_c"/>
    <property type="match status" value="1"/>
</dbReference>
<feature type="transmembrane region" description="Helical" evidence="7">
    <location>
        <begin position="197"/>
        <end position="219"/>
    </location>
</feature>
<feature type="transmembrane region" description="Helical" evidence="7">
    <location>
        <begin position="12"/>
        <end position="32"/>
    </location>
</feature>
<accession>A0A1H0A1I8</accession>
<gene>
    <name evidence="9" type="ORF">SAMN05192554_1243</name>
</gene>
<dbReference type="SUPFAM" id="SSF55785">
    <property type="entry name" value="PYP-like sensor domain (PAS domain)"/>
    <property type="match status" value="1"/>
</dbReference>
<evidence type="ECO:0000313" key="10">
    <source>
        <dbReference type="Proteomes" id="UP000199370"/>
    </source>
</evidence>
<evidence type="ECO:0000256" key="5">
    <source>
        <dbReference type="ARBA" id="ARBA00022777"/>
    </source>
</evidence>
<dbReference type="AlphaFoldDB" id="A0A1H0A1I8"/>
<evidence type="ECO:0000256" key="3">
    <source>
        <dbReference type="ARBA" id="ARBA00022679"/>
    </source>
</evidence>
<dbReference type="InterPro" id="IPR005467">
    <property type="entry name" value="His_kinase_dom"/>
</dbReference>
<comment type="catalytic activity">
    <reaction evidence="1">
        <text>ATP + protein L-histidine = ADP + protein N-phospho-L-histidine.</text>
        <dbReference type="EC" id="2.7.13.3"/>
    </reaction>
</comment>
<dbReference type="InterPro" id="IPR035965">
    <property type="entry name" value="PAS-like_dom_sf"/>
</dbReference>
<name>A0A1H0A1I8_9EURY</name>
<dbReference type="InterPro" id="IPR000014">
    <property type="entry name" value="PAS"/>
</dbReference>
<feature type="domain" description="Histidine kinase" evidence="8">
    <location>
        <begin position="344"/>
        <end position="547"/>
    </location>
</feature>
<evidence type="ECO:0000256" key="1">
    <source>
        <dbReference type="ARBA" id="ARBA00000085"/>
    </source>
</evidence>
<feature type="transmembrane region" description="Helical" evidence="7">
    <location>
        <begin position="110"/>
        <end position="130"/>
    </location>
</feature>
<feature type="transmembrane region" description="Helical" evidence="7">
    <location>
        <begin position="77"/>
        <end position="98"/>
    </location>
</feature>
<dbReference type="SMART" id="SM00387">
    <property type="entry name" value="HATPase_c"/>
    <property type="match status" value="1"/>
</dbReference>
<feature type="transmembrane region" description="Helical" evidence="7">
    <location>
        <begin position="142"/>
        <end position="165"/>
    </location>
</feature>
<dbReference type="Proteomes" id="UP000199370">
    <property type="component" value="Unassembled WGS sequence"/>
</dbReference>
<keyword evidence="3" id="KW-0808">Transferase</keyword>
<dbReference type="PANTHER" id="PTHR44936:SF10">
    <property type="entry name" value="SENSOR PROTEIN RSTB"/>
    <property type="match status" value="1"/>
</dbReference>
<dbReference type="InterPro" id="IPR003594">
    <property type="entry name" value="HATPase_dom"/>
</dbReference>
<dbReference type="GO" id="GO:0005524">
    <property type="term" value="F:ATP binding"/>
    <property type="evidence" value="ECO:0007669"/>
    <property type="project" value="UniProtKB-KW"/>
</dbReference>
<dbReference type="SUPFAM" id="SSF55874">
    <property type="entry name" value="ATPase domain of HSP90 chaperone/DNA topoisomerase II/histidine kinase"/>
    <property type="match status" value="1"/>
</dbReference>
<reference evidence="9 10" key="1">
    <citation type="submission" date="2016-10" db="EMBL/GenBank/DDBJ databases">
        <authorList>
            <person name="de Groot N.N."/>
        </authorList>
    </citation>
    <scope>NUCLEOTIDE SEQUENCE [LARGE SCALE GENOMIC DNA]</scope>
    <source>
        <strain evidence="10">EB21,IBRC-M 10013,KCTC 4048</strain>
    </source>
</reference>
<evidence type="ECO:0000256" key="7">
    <source>
        <dbReference type="SAM" id="Phobius"/>
    </source>
</evidence>
<dbReference type="EC" id="2.7.13.3" evidence="2"/>
<dbReference type="GO" id="GO:0004673">
    <property type="term" value="F:protein histidine kinase activity"/>
    <property type="evidence" value="ECO:0007669"/>
    <property type="project" value="UniProtKB-EC"/>
</dbReference>
<organism evidence="9 10">
    <name type="scientific">Haloarchaeobius iranensis</name>
    <dbReference type="NCBI Taxonomy" id="996166"/>
    <lineage>
        <taxon>Archaea</taxon>
        <taxon>Methanobacteriati</taxon>
        <taxon>Methanobacteriota</taxon>
        <taxon>Stenosarchaea group</taxon>
        <taxon>Halobacteria</taxon>
        <taxon>Halobacteriales</taxon>
        <taxon>Halorubellaceae</taxon>
        <taxon>Haloarchaeobius</taxon>
    </lineage>
</organism>
<dbReference type="InterPro" id="IPR050980">
    <property type="entry name" value="2C_sensor_his_kinase"/>
</dbReference>
<feature type="transmembrane region" description="Helical" evidence="7">
    <location>
        <begin position="172"/>
        <end position="191"/>
    </location>
</feature>
<evidence type="ECO:0000313" key="9">
    <source>
        <dbReference type="EMBL" id="SDN27154.1"/>
    </source>
</evidence>
<sequence>MTVTVLGVSPTALIAVLAAAVSGWTAVVVARSSGLRSGEEFSDLVVPFLGTTVTFTAVALAYPIVERIGSTAAVGGVPLMALVAVSVPWTVFALRYAGRGAVVTPPRVSVAILLAASMLGVFGSELTGIIPEGWLSVTSFVGSLLVLGILAAVLTAGGIVLVSTYRHGGTSLTNGGSVVSPIVFLLLGSQANAILNLLSTAGLTSLTLLATAALFPLSVRRYDVLTRRPATGALGERAVVDTMSEAFLVVDRDGSVIRTNQQGEHLFGADIVGMELDDVLDVGLDTLRERETVEQWTDQGYRRFDPRVSTLTDRRGHELGRTVTLLDVTGREIKRQRIEVLNRILRHNIRNDLSVIGARAEAAIEADTSDHEHLDTIVDIAAELEALSTNARRIETLMDERESPTEPQALDGIVTSVVEEAIPGPDRVDTTVSVPGVSVSLDPALLRYAVSNLVENAVEHNDAERPTVEVRGTETPEGIRVVVADDGPGIPAAERSAIEGGGEEPHDHASSLGLWGTSWAVQALGGELSFDESELGGAAVILALPSS</sequence>
<dbReference type="STRING" id="996166.SAMN05192554_1243"/>
<keyword evidence="5 9" id="KW-0418">Kinase</keyword>
<evidence type="ECO:0000256" key="4">
    <source>
        <dbReference type="ARBA" id="ARBA00022741"/>
    </source>
</evidence>
<proteinExistence type="predicted"/>
<dbReference type="InterPro" id="IPR036890">
    <property type="entry name" value="HATPase_C_sf"/>
</dbReference>
<keyword evidence="4" id="KW-0547">Nucleotide-binding</keyword>
<dbReference type="RefSeq" id="WP_089735659.1">
    <property type="nucleotide sequence ID" value="NZ_FNIA01000024.1"/>
</dbReference>
<keyword evidence="7" id="KW-1133">Transmembrane helix</keyword>
<protein>
    <recommendedName>
        <fullName evidence="2">histidine kinase</fullName>
        <ecNumber evidence="2">2.7.13.3</ecNumber>
    </recommendedName>
</protein>
<evidence type="ECO:0000256" key="6">
    <source>
        <dbReference type="ARBA" id="ARBA00022840"/>
    </source>
</evidence>
<dbReference type="PANTHER" id="PTHR44936">
    <property type="entry name" value="SENSOR PROTEIN CREC"/>
    <property type="match status" value="1"/>
</dbReference>
<keyword evidence="10" id="KW-1185">Reference proteome</keyword>
<keyword evidence="7" id="KW-0812">Transmembrane</keyword>
<dbReference type="CDD" id="cd00075">
    <property type="entry name" value="HATPase"/>
    <property type="match status" value="1"/>
</dbReference>
<dbReference type="EMBL" id="FNIA01000024">
    <property type="protein sequence ID" value="SDN27154.1"/>
    <property type="molecule type" value="Genomic_DNA"/>
</dbReference>
<dbReference type="OrthoDB" id="327291at2157"/>